<dbReference type="GO" id="GO:0046872">
    <property type="term" value="F:metal ion binding"/>
    <property type="evidence" value="ECO:0007669"/>
    <property type="project" value="UniProtKB-KW"/>
</dbReference>
<sequence length="112" mass="12433">MKKPEVLLLKCFPSQFQATTMMAILDLLSNHSPDDEYLGEKSKSAWADDLVIKEAFGKFKGRLIELEGIIDETNANEDLKNMNGAGIVPYEFLKPFSEPGFTGMGVPYSISI</sequence>
<feature type="domain" description="Lipoxygenase" evidence="4">
    <location>
        <begin position="1"/>
        <end position="112"/>
    </location>
</feature>
<proteinExistence type="predicted"/>
<dbReference type="GO" id="GO:0016702">
    <property type="term" value="F:oxidoreductase activity, acting on single donors with incorporation of molecular oxygen, incorporation of two atoms of oxygen"/>
    <property type="evidence" value="ECO:0007669"/>
    <property type="project" value="InterPro"/>
</dbReference>
<dbReference type="AlphaFoldDB" id="A0A6A2WG41"/>
<comment type="caution">
    <text evidence="5">The sequence shown here is derived from an EMBL/GenBank/DDBJ whole genome shotgun (WGS) entry which is preliminary data.</text>
</comment>
<keyword evidence="1" id="KW-0479">Metal-binding</keyword>
<gene>
    <name evidence="5" type="ORF">F3Y22_tig00116997pilonHSYRG00144</name>
</gene>
<dbReference type="InterPro" id="IPR000907">
    <property type="entry name" value="LipOase"/>
</dbReference>
<dbReference type="InterPro" id="IPR036226">
    <property type="entry name" value="LipOase_C_sf"/>
</dbReference>
<dbReference type="SUPFAM" id="SSF48484">
    <property type="entry name" value="Lipoxigenase"/>
    <property type="match status" value="1"/>
</dbReference>
<dbReference type="Proteomes" id="UP000436088">
    <property type="component" value="Unassembled WGS sequence"/>
</dbReference>
<keyword evidence="3" id="KW-0560">Oxidoreductase</keyword>
<dbReference type="PROSITE" id="PS51393">
    <property type="entry name" value="LIPOXYGENASE_3"/>
    <property type="match status" value="1"/>
</dbReference>
<evidence type="ECO:0000256" key="2">
    <source>
        <dbReference type="ARBA" id="ARBA00022964"/>
    </source>
</evidence>
<evidence type="ECO:0000313" key="5">
    <source>
        <dbReference type="EMBL" id="KAE8656671.1"/>
    </source>
</evidence>
<reference evidence="5" key="1">
    <citation type="submission" date="2019-09" db="EMBL/GenBank/DDBJ databases">
        <title>Draft genome information of white flower Hibiscus syriacus.</title>
        <authorList>
            <person name="Kim Y.-M."/>
        </authorList>
    </citation>
    <scope>NUCLEOTIDE SEQUENCE [LARGE SCALE GENOMIC DNA]</scope>
    <source>
        <strain evidence="5">YM2019G1</strain>
    </source>
</reference>
<accession>A0A6A2WG41</accession>
<evidence type="ECO:0000256" key="1">
    <source>
        <dbReference type="ARBA" id="ARBA00022723"/>
    </source>
</evidence>
<keyword evidence="2" id="KW-0223">Dioxygenase</keyword>
<protein>
    <recommendedName>
        <fullName evidence="4">Lipoxygenase domain-containing protein</fullName>
    </recommendedName>
</protein>
<evidence type="ECO:0000259" key="4">
    <source>
        <dbReference type="PROSITE" id="PS51393"/>
    </source>
</evidence>
<dbReference type="InterPro" id="IPR013819">
    <property type="entry name" value="LipOase_C"/>
</dbReference>
<dbReference type="GO" id="GO:0034440">
    <property type="term" value="P:lipid oxidation"/>
    <property type="evidence" value="ECO:0007669"/>
    <property type="project" value="InterPro"/>
</dbReference>
<organism evidence="5 6">
    <name type="scientific">Hibiscus syriacus</name>
    <name type="common">Rose of Sharon</name>
    <dbReference type="NCBI Taxonomy" id="106335"/>
    <lineage>
        <taxon>Eukaryota</taxon>
        <taxon>Viridiplantae</taxon>
        <taxon>Streptophyta</taxon>
        <taxon>Embryophyta</taxon>
        <taxon>Tracheophyta</taxon>
        <taxon>Spermatophyta</taxon>
        <taxon>Magnoliopsida</taxon>
        <taxon>eudicotyledons</taxon>
        <taxon>Gunneridae</taxon>
        <taxon>Pentapetalae</taxon>
        <taxon>rosids</taxon>
        <taxon>malvids</taxon>
        <taxon>Malvales</taxon>
        <taxon>Malvaceae</taxon>
        <taxon>Malvoideae</taxon>
        <taxon>Hibiscus</taxon>
    </lineage>
</organism>
<dbReference type="Gene3D" id="1.20.245.10">
    <property type="entry name" value="Lipoxygenase-1, Domain 5"/>
    <property type="match status" value="1"/>
</dbReference>
<dbReference type="PANTHER" id="PTHR11771">
    <property type="entry name" value="LIPOXYGENASE"/>
    <property type="match status" value="1"/>
</dbReference>
<dbReference type="EMBL" id="VEPZ02001762">
    <property type="protein sequence ID" value="KAE8656671.1"/>
    <property type="molecule type" value="Genomic_DNA"/>
</dbReference>
<evidence type="ECO:0000256" key="3">
    <source>
        <dbReference type="ARBA" id="ARBA00023002"/>
    </source>
</evidence>
<keyword evidence="6" id="KW-1185">Reference proteome</keyword>
<evidence type="ECO:0000313" key="6">
    <source>
        <dbReference type="Proteomes" id="UP000436088"/>
    </source>
</evidence>
<name>A0A6A2WG41_HIBSY</name>
<dbReference type="Pfam" id="PF00305">
    <property type="entry name" value="Lipoxygenase"/>
    <property type="match status" value="1"/>
</dbReference>